<evidence type="ECO:0008006" key="3">
    <source>
        <dbReference type="Google" id="ProtNLM"/>
    </source>
</evidence>
<evidence type="ECO:0000313" key="2">
    <source>
        <dbReference type="Proteomes" id="UP000298663"/>
    </source>
</evidence>
<evidence type="ECO:0000313" key="1">
    <source>
        <dbReference type="EMBL" id="TKR70724.1"/>
    </source>
</evidence>
<dbReference type="Proteomes" id="UP000298663">
    <property type="component" value="Unassembled WGS sequence"/>
</dbReference>
<reference evidence="1 2" key="2">
    <citation type="journal article" date="2019" name="G3 (Bethesda)">
        <title>Hybrid Assembly of the Genome of the Entomopathogenic Nematode Steinernema carpocapsae Identifies the X-Chromosome.</title>
        <authorList>
            <person name="Serra L."/>
            <person name="Macchietto M."/>
            <person name="Macias-Munoz A."/>
            <person name="McGill C.J."/>
            <person name="Rodriguez I.M."/>
            <person name="Rodriguez B."/>
            <person name="Murad R."/>
            <person name="Mortazavi A."/>
        </authorList>
    </citation>
    <scope>NUCLEOTIDE SEQUENCE [LARGE SCALE GENOMIC DNA]</scope>
    <source>
        <strain evidence="1 2">ALL</strain>
    </source>
</reference>
<sequence length="241" mass="28523">MEYTADSENEEADRVSKRFFYNLSWNQDRGQNLQFSVSKLSSFTFDEDLVFKPGSEHARRLCEELVKGKLEQNEQFSIIADEKLKHKDETDLYTNSNTRMRPKNYLYHNSSAFWYMQSTLLGTDTIVVAEHVDNVSVIAVNRIHIDELETGNENFNANRIEWSTTNTERKLKRTWTKDKLFAHLEAFISKLRNVMHSDEYFNQIVVIEKKARMPTFCITEVVQDRSRLFPLEFQDHFRQCP</sequence>
<protein>
    <recommendedName>
        <fullName evidence="3">Decapping nuclease</fullName>
    </recommendedName>
</protein>
<gene>
    <name evidence="1" type="ORF">L596_022711</name>
</gene>
<dbReference type="AlphaFoldDB" id="A0A4U5MML7"/>
<keyword evidence="2" id="KW-1185">Reference proteome</keyword>
<comment type="caution">
    <text evidence="1">The sequence shown here is derived from an EMBL/GenBank/DDBJ whole genome shotgun (WGS) entry which is preliminary data.</text>
</comment>
<reference evidence="1 2" key="1">
    <citation type="journal article" date="2015" name="Genome Biol.">
        <title>Comparative genomics of Steinernema reveals deeply conserved gene regulatory networks.</title>
        <authorList>
            <person name="Dillman A.R."/>
            <person name="Macchietto M."/>
            <person name="Porter C.F."/>
            <person name="Rogers A."/>
            <person name="Williams B."/>
            <person name="Antoshechkin I."/>
            <person name="Lee M.M."/>
            <person name="Goodwin Z."/>
            <person name="Lu X."/>
            <person name="Lewis E.E."/>
            <person name="Goodrich-Blair H."/>
            <person name="Stock S.P."/>
            <person name="Adams B.J."/>
            <person name="Sternberg P.W."/>
            <person name="Mortazavi A."/>
        </authorList>
    </citation>
    <scope>NUCLEOTIDE SEQUENCE [LARGE SCALE GENOMIC DNA]</scope>
    <source>
        <strain evidence="1 2">ALL</strain>
    </source>
</reference>
<name>A0A4U5MML7_STECR</name>
<proteinExistence type="predicted"/>
<accession>A0A4U5MML7</accession>
<dbReference type="EMBL" id="AZBU02000007">
    <property type="protein sequence ID" value="TKR70724.1"/>
    <property type="molecule type" value="Genomic_DNA"/>
</dbReference>
<organism evidence="1 2">
    <name type="scientific">Steinernema carpocapsae</name>
    <name type="common">Entomopathogenic nematode</name>
    <dbReference type="NCBI Taxonomy" id="34508"/>
    <lineage>
        <taxon>Eukaryota</taxon>
        <taxon>Metazoa</taxon>
        <taxon>Ecdysozoa</taxon>
        <taxon>Nematoda</taxon>
        <taxon>Chromadorea</taxon>
        <taxon>Rhabditida</taxon>
        <taxon>Tylenchina</taxon>
        <taxon>Panagrolaimomorpha</taxon>
        <taxon>Strongyloidoidea</taxon>
        <taxon>Steinernematidae</taxon>
        <taxon>Steinernema</taxon>
    </lineage>
</organism>